<dbReference type="InterPro" id="IPR041851">
    <property type="entry name" value="RecD_N_sf"/>
</dbReference>
<dbReference type="Pfam" id="PF13245">
    <property type="entry name" value="AAA_19"/>
    <property type="match status" value="1"/>
</dbReference>
<keyword evidence="9 11" id="KW-0234">DNA repair</keyword>
<organism evidence="14 15">
    <name type="scientific">Pseudoalteromonas xiamenensis</name>
    <dbReference type="NCBI Taxonomy" id="882626"/>
    <lineage>
        <taxon>Bacteria</taxon>
        <taxon>Pseudomonadati</taxon>
        <taxon>Pseudomonadota</taxon>
        <taxon>Gammaproteobacteria</taxon>
        <taxon>Alteromonadales</taxon>
        <taxon>Pseudoalteromonadaceae</taxon>
        <taxon>Pseudoalteromonas</taxon>
    </lineage>
</organism>
<evidence type="ECO:0000256" key="4">
    <source>
        <dbReference type="ARBA" id="ARBA00022801"/>
    </source>
</evidence>
<dbReference type="SUPFAM" id="SSF52540">
    <property type="entry name" value="P-loop containing nucleoside triphosphate hydrolases"/>
    <property type="match status" value="2"/>
</dbReference>
<dbReference type="GO" id="GO:0008854">
    <property type="term" value="F:exodeoxyribonuclease V activity"/>
    <property type="evidence" value="ECO:0007669"/>
    <property type="project" value="InterPro"/>
</dbReference>
<comment type="miscellaneous">
    <text evidence="11">In the RecBCD complex, RecB has a slow 3'-5' helicase, an exonuclease activity and loads RecA onto ssDNA, RecD has a fast 5'-3' helicase activity, while RecC stimulates the ATPase and processivity of the RecB helicase and contributes to recognition of the Chi site.</text>
</comment>
<feature type="domain" description="RecBCD enzyme subunit RecD N-terminal" evidence="13">
    <location>
        <begin position="25"/>
        <end position="122"/>
    </location>
</feature>
<dbReference type="Gene3D" id="3.40.50.300">
    <property type="entry name" value="P-loop containing nucleotide triphosphate hydrolases"/>
    <property type="match status" value="3"/>
</dbReference>
<dbReference type="Proteomes" id="UP000664904">
    <property type="component" value="Chromosome"/>
</dbReference>
<dbReference type="Gene3D" id="1.10.10.1020">
    <property type="entry name" value="RecBCD complex, subunit RecD, N-terminal domain"/>
    <property type="match status" value="1"/>
</dbReference>
<dbReference type="EC" id="5.6.2.3" evidence="11"/>
<dbReference type="InterPro" id="IPR050534">
    <property type="entry name" value="Coronavir_polyprotein_1ab"/>
</dbReference>
<dbReference type="GO" id="GO:0017116">
    <property type="term" value="F:single-stranded DNA helicase activity"/>
    <property type="evidence" value="ECO:0007669"/>
    <property type="project" value="TreeGrafter"/>
</dbReference>
<evidence type="ECO:0000256" key="7">
    <source>
        <dbReference type="ARBA" id="ARBA00022840"/>
    </source>
</evidence>
<keyword evidence="8 11" id="KW-0238">DNA-binding</keyword>
<keyword evidence="7 11" id="KW-0067">ATP-binding</keyword>
<keyword evidence="4 11" id="KW-0378">Hydrolase</keyword>
<dbReference type="GO" id="GO:0000724">
    <property type="term" value="P:double-strand break repair via homologous recombination"/>
    <property type="evidence" value="ECO:0007669"/>
    <property type="project" value="UniProtKB-UniRule"/>
</dbReference>
<dbReference type="InterPro" id="IPR027417">
    <property type="entry name" value="P-loop_NTPase"/>
</dbReference>
<keyword evidence="6 11" id="KW-0269">Exonuclease</keyword>
<evidence type="ECO:0000256" key="3">
    <source>
        <dbReference type="ARBA" id="ARBA00022763"/>
    </source>
</evidence>
<dbReference type="Pfam" id="PF13538">
    <property type="entry name" value="UvrD_C_2"/>
    <property type="match status" value="1"/>
</dbReference>
<dbReference type="KEGG" id="pxi:J5O05_16995"/>
<dbReference type="RefSeq" id="WP_208844562.1">
    <property type="nucleotide sequence ID" value="NZ_CP072133.1"/>
</dbReference>
<dbReference type="NCBIfam" id="TIGR01447">
    <property type="entry name" value="recD"/>
    <property type="match status" value="1"/>
</dbReference>
<evidence type="ECO:0000256" key="9">
    <source>
        <dbReference type="ARBA" id="ARBA00023204"/>
    </source>
</evidence>
<keyword evidence="2 11" id="KW-0547">Nucleotide-binding</keyword>
<dbReference type="CDD" id="cd17933">
    <property type="entry name" value="DEXSc_RecD-like"/>
    <property type="match status" value="1"/>
</dbReference>
<evidence type="ECO:0000256" key="10">
    <source>
        <dbReference type="ARBA" id="ARBA00023235"/>
    </source>
</evidence>
<dbReference type="GO" id="GO:0009338">
    <property type="term" value="C:exodeoxyribonuclease V complex"/>
    <property type="evidence" value="ECO:0007669"/>
    <property type="project" value="InterPro"/>
</dbReference>
<dbReference type="GO" id="GO:0043139">
    <property type="term" value="F:5'-3' DNA helicase activity"/>
    <property type="evidence" value="ECO:0007669"/>
    <property type="project" value="UniProtKB-UniRule"/>
</dbReference>
<dbReference type="EMBL" id="CP072133">
    <property type="protein sequence ID" value="QTH72940.1"/>
    <property type="molecule type" value="Genomic_DNA"/>
</dbReference>
<dbReference type="HAMAP" id="MF_01487">
    <property type="entry name" value="RecD"/>
    <property type="match status" value="1"/>
</dbReference>
<comment type="subunit">
    <text evidence="11">Heterotrimer of RecB, RecC and RecD. All subunits contribute to DNA-binding.</text>
</comment>
<dbReference type="Pfam" id="PF21185">
    <property type="entry name" value="RecD_N"/>
    <property type="match status" value="1"/>
</dbReference>
<keyword evidence="3 11" id="KW-0227">DNA damage</keyword>
<keyword evidence="1 11" id="KW-0540">Nuclease</keyword>
<evidence type="ECO:0000313" key="14">
    <source>
        <dbReference type="EMBL" id="QTH72940.1"/>
    </source>
</evidence>
<reference evidence="14" key="1">
    <citation type="submission" date="2021-03" db="EMBL/GenBank/DDBJ databases">
        <title>Complete Genome of Pseudoalteromonas xiamenensis STKMTI.2, a new potential marine bacterium producing anti-Vibrio compounds.</title>
        <authorList>
            <person name="Handayani D.P."/>
            <person name="Isnansetyo A."/>
            <person name="Istiqomah I."/>
            <person name="Jumina J."/>
        </authorList>
    </citation>
    <scope>NUCLEOTIDE SEQUENCE</scope>
    <source>
        <strain evidence="14">STKMTI.2</strain>
    </source>
</reference>
<comment type="similarity">
    <text evidence="11">Belongs to the RecD family.</text>
</comment>
<dbReference type="FunFam" id="3.40.50.300:FF:000912">
    <property type="entry name" value="RecBCD enzyme subunit RecD"/>
    <property type="match status" value="1"/>
</dbReference>
<dbReference type="CDD" id="cd18809">
    <property type="entry name" value="SF1_C_RecD"/>
    <property type="match status" value="1"/>
</dbReference>
<dbReference type="PANTHER" id="PTHR43788">
    <property type="entry name" value="DNA2/NAM7 HELICASE FAMILY MEMBER"/>
    <property type="match status" value="1"/>
</dbReference>
<keyword evidence="15" id="KW-1185">Reference proteome</keyword>
<dbReference type="AlphaFoldDB" id="A0A975HP62"/>
<gene>
    <name evidence="11 14" type="primary">recD</name>
    <name evidence="14" type="ORF">J5O05_16995</name>
</gene>
<dbReference type="InterPro" id="IPR049550">
    <property type="entry name" value="RecD_N"/>
</dbReference>
<keyword evidence="10 11" id="KW-0413">Isomerase</keyword>
<keyword evidence="5 11" id="KW-0347">Helicase</keyword>
<protein>
    <recommendedName>
        <fullName evidence="11">RecBCD enzyme subunit RecD</fullName>
        <ecNumber evidence="11">5.6.2.3</ecNumber>
    </recommendedName>
    <alternativeName>
        <fullName evidence="11">DNA 5'-3' helicase subunit RecD</fullName>
    </alternativeName>
    <alternativeName>
        <fullName evidence="11">Exonuclease V subunit RecD</fullName>
        <shortName evidence="11">ExoV subunit RecD</shortName>
    </alternativeName>
    <alternativeName>
        <fullName evidence="11">Helicase/nuclease RecBCD subunit RecD</fullName>
    </alternativeName>
</protein>
<evidence type="ECO:0000256" key="11">
    <source>
        <dbReference type="HAMAP-Rule" id="MF_01487"/>
    </source>
</evidence>
<dbReference type="InterPro" id="IPR006344">
    <property type="entry name" value="RecD"/>
</dbReference>
<evidence type="ECO:0000259" key="12">
    <source>
        <dbReference type="Pfam" id="PF13538"/>
    </source>
</evidence>
<dbReference type="GO" id="GO:0005524">
    <property type="term" value="F:ATP binding"/>
    <property type="evidence" value="ECO:0007669"/>
    <property type="project" value="UniProtKB-UniRule"/>
</dbReference>
<accession>A0A975HP62</accession>
<evidence type="ECO:0000259" key="13">
    <source>
        <dbReference type="Pfam" id="PF21185"/>
    </source>
</evidence>
<sequence length="627" mass="70191">MQVGFDFDARELDVTQITKHLLALGKIRHSDVKLAKMVAFDNDAVYFLVLLLLIAEQQQHTCLELRHLDWMNPFGLRDKEQVIDFPLDVISIKDAVEAIDLLEKHPAVGDNKPLSLFGSKLYLSRHARYEATLSQRFLEMANRQINVDAEQLKWLLAEYFPKQSDEVDWQKVACANAVLNGFSIITGGPGTGKTTTVTKLLAILQSLYQGAPLNIKLVAPTGKAAARLSESIKSAKHKLALPEMLSTLIPEDGQTLHRLLGVIPFSNKFRHNESNPLHLDVLIVDEASMVDLSLMAKLVKALPKGARLILLGDKDQLASVDTGCVLGDLCQKLTLGVTPSYTPEHRLQLENLCEAVFSAAVSEQDDFKLRDSLSFLQKSHRFNEQSGIGQLALAVNNNDSRHLDWVLAQGFADIQLENLSQQSYTNLILGSAQRYAQYLTAIARNEKPSMVHELFNQYRLLCAVREGAYGANELNFKIEQALVQQGLILRTGRFYLGMPIMITHNDYQLKLFNGDIGILMLDDDGELKASFIDDAGETRFFYPARLPQFELAYVMTIHKSQGSEFPHTAILLPPMQKAQQGINRQLVYTGITRAKLKLELVAQPEVLKLAMRKSVQRSSGLYERLIS</sequence>
<comment type="catalytic activity">
    <reaction evidence="11">
        <text>ATP + H2O = ADP + phosphate + H(+)</text>
        <dbReference type="Rhea" id="RHEA:13065"/>
        <dbReference type="ChEBI" id="CHEBI:15377"/>
        <dbReference type="ChEBI" id="CHEBI:15378"/>
        <dbReference type="ChEBI" id="CHEBI:30616"/>
        <dbReference type="ChEBI" id="CHEBI:43474"/>
        <dbReference type="ChEBI" id="CHEBI:456216"/>
        <dbReference type="EC" id="5.6.2.3"/>
    </reaction>
</comment>
<evidence type="ECO:0000256" key="5">
    <source>
        <dbReference type="ARBA" id="ARBA00022806"/>
    </source>
</evidence>
<feature type="domain" description="UvrD-like helicase C-terminal" evidence="12">
    <location>
        <begin position="551"/>
        <end position="601"/>
    </location>
</feature>
<comment type="function">
    <text evidence="11">A helicase/nuclease that prepares dsDNA breaks (DSB) for recombinational DNA repair. Binds to DSBs and unwinds DNA via a highly rapid and processive ATP-dependent bidirectional helicase activity. Unwinds dsDNA until it encounters a Chi (crossover hotspot instigator) sequence from the 3' direction. Cuts ssDNA a few nucleotides 3' to the Chi site. The properties and activities of the enzyme are changed at Chi. The Chi-altered holoenzyme produces a long 3'-ssDNA overhang and facilitates RecA-binding to the ssDNA for homologous DNA recombination and repair. Holoenzyme degrades any linearized DNA that is unable to undergo homologous recombination. In the holoenzyme this subunit has ssDNA-dependent ATPase and 5'-3' helicase activity. When added to pre-assembled RecBC greatly stimulates nuclease activity and augments holoenzyme processivity. Negatively regulates the RecA-loading ability of RecBCD.</text>
</comment>
<dbReference type="GO" id="GO:0003677">
    <property type="term" value="F:DNA binding"/>
    <property type="evidence" value="ECO:0007669"/>
    <property type="project" value="UniProtKB-UniRule"/>
</dbReference>
<feature type="binding site" evidence="11">
    <location>
        <begin position="187"/>
        <end position="194"/>
    </location>
    <ligand>
        <name>ATP</name>
        <dbReference type="ChEBI" id="CHEBI:30616"/>
    </ligand>
</feature>
<evidence type="ECO:0000256" key="2">
    <source>
        <dbReference type="ARBA" id="ARBA00022741"/>
    </source>
</evidence>
<dbReference type="InterPro" id="IPR027785">
    <property type="entry name" value="UvrD-like_helicase_C"/>
</dbReference>
<proteinExistence type="inferred from homology"/>
<evidence type="ECO:0000256" key="6">
    <source>
        <dbReference type="ARBA" id="ARBA00022839"/>
    </source>
</evidence>
<evidence type="ECO:0000313" key="15">
    <source>
        <dbReference type="Proteomes" id="UP000664904"/>
    </source>
</evidence>
<name>A0A975HP62_9GAMM</name>
<evidence type="ECO:0000256" key="8">
    <source>
        <dbReference type="ARBA" id="ARBA00023125"/>
    </source>
</evidence>
<dbReference type="PANTHER" id="PTHR43788:SF6">
    <property type="entry name" value="DNA HELICASE B"/>
    <property type="match status" value="1"/>
</dbReference>
<evidence type="ECO:0000256" key="1">
    <source>
        <dbReference type="ARBA" id="ARBA00022722"/>
    </source>
</evidence>